<evidence type="ECO:0000256" key="6">
    <source>
        <dbReference type="ARBA" id="ARBA00022989"/>
    </source>
</evidence>
<feature type="transmembrane region" description="Helical" evidence="9">
    <location>
        <begin position="45"/>
        <end position="65"/>
    </location>
</feature>
<dbReference type="GO" id="GO:0004129">
    <property type="term" value="F:cytochrome-c oxidase activity"/>
    <property type="evidence" value="ECO:0007669"/>
    <property type="project" value="UniProtKB-EC"/>
</dbReference>
<evidence type="ECO:0000256" key="9">
    <source>
        <dbReference type="SAM" id="Phobius"/>
    </source>
</evidence>
<evidence type="ECO:0000256" key="3">
    <source>
        <dbReference type="ARBA" id="ARBA00015944"/>
    </source>
</evidence>
<organism evidence="11 12">
    <name type="scientific">Homarus americanus</name>
    <name type="common">American lobster</name>
    <dbReference type="NCBI Taxonomy" id="6706"/>
    <lineage>
        <taxon>Eukaryota</taxon>
        <taxon>Metazoa</taxon>
        <taxon>Ecdysozoa</taxon>
        <taxon>Arthropoda</taxon>
        <taxon>Crustacea</taxon>
        <taxon>Multicrustacea</taxon>
        <taxon>Malacostraca</taxon>
        <taxon>Eumalacostraca</taxon>
        <taxon>Eucarida</taxon>
        <taxon>Decapoda</taxon>
        <taxon>Pleocyemata</taxon>
        <taxon>Astacidea</taxon>
        <taxon>Nephropoidea</taxon>
        <taxon>Nephropidae</taxon>
        <taxon>Homarus</taxon>
    </lineage>
</organism>
<keyword evidence="12" id="KW-1185">Reference proteome</keyword>
<keyword evidence="4 8" id="KW-0812">Transmembrane</keyword>
<dbReference type="GO" id="GO:0016020">
    <property type="term" value="C:membrane"/>
    <property type="evidence" value="ECO:0007669"/>
    <property type="project" value="UniProtKB-SubCell"/>
</dbReference>
<reference evidence="11" key="1">
    <citation type="journal article" date="2021" name="Sci. Adv.">
        <title>The American lobster genome reveals insights on longevity, neural, and immune adaptations.</title>
        <authorList>
            <person name="Polinski J.M."/>
            <person name="Zimin A.V."/>
            <person name="Clark K.F."/>
            <person name="Kohn A.B."/>
            <person name="Sadowski N."/>
            <person name="Timp W."/>
            <person name="Ptitsyn A."/>
            <person name="Khanna P."/>
            <person name="Romanova D.Y."/>
            <person name="Williams P."/>
            <person name="Greenwood S.J."/>
            <person name="Moroz L.L."/>
            <person name="Walt D.R."/>
            <person name="Bodnar A.G."/>
        </authorList>
    </citation>
    <scope>NUCLEOTIDE SEQUENCE</scope>
    <source>
        <strain evidence="11">GMGI-L3</strain>
    </source>
</reference>
<dbReference type="GO" id="GO:0005739">
    <property type="term" value="C:mitochondrion"/>
    <property type="evidence" value="ECO:0007669"/>
    <property type="project" value="TreeGrafter"/>
</dbReference>
<dbReference type="GO" id="GO:0006123">
    <property type="term" value="P:mitochondrial electron transport, cytochrome c to oxygen"/>
    <property type="evidence" value="ECO:0007669"/>
    <property type="project" value="TreeGrafter"/>
</dbReference>
<evidence type="ECO:0000256" key="5">
    <source>
        <dbReference type="ARBA" id="ARBA00022967"/>
    </source>
</evidence>
<sequence length="149" mass="17004">DIHQQSKLGYVDRPLVFNHLILSKLRSEIQRFSYTRELHSNHSEAIQILALTIILGFYFSALQAFEYVEASFIIADSVYGSTFFVATGFHGLNIEKKSPFESGFDPKGSARLPFSLRFFLIAVIFLIFDVEITLFLPHASIIHLKNIFS</sequence>
<comment type="caution">
    <text evidence="11">The sequence shown here is derived from an EMBL/GenBank/DDBJ whole genome shotgun (WGS) entry which is preliminary data.</text>
</comment>
<evidence type="ECO:0000256" key="7">
    <source>
        <dbReference type="ARBA" id="ARBA00023136"/>
    </source>
</evidence>
<dbReference type="PANTHER" id="PTHR11403:SF7">
    <property type="entry name" value="CYTOCHROME C OXIDASE SUBUNIT 3"/>
    <property type="match status" value="1"/>
</dbReference>
<feature type="transmembrane region" description="Helical" evidence="9">
    <location>
        <begin position="72"/>
        <end position="94"/>
    </location>
</feature>
<dbReference type="Proteomes" id="UP000747542">
    <property type="component" value="Unassembled WGS sequence"/>
</dbReference>
<feature type="transmembrane region" description="Helical" evidence="9">
    <location>
        <begin position="114"/>
        <end position="136"/>
    </location>
</feature>
<keyword evidence="8" id="KW-0496">Mitochondrion</keyword>
<dbReference type="InterPro" id="IPR024791">
    <property type="entry name" value="Cyt_c/ubiquinol_Oxase_su3"/>
</dbReference>
<evidence type="ECO:0000313" key="12">
    <source>
        <dbReference type="Proteomes" id="UP000747542"/>
    </source>
</evidence>
<evidence type="ECO:0000259" key="10">
    <source>
        <dbReference type="PROSITE" id="PS50253"/>
    </source>
</evidence>
<keyword evidence="7 9" id="KW-0472">Membrane</keyword>
<dbReference type="GO" id="GO:0008137">
    <property type="term" value="F:NADH dehydrogenase (ubiquinone) activity"/>
    <property type="evidence" value="ECO:0007669"/>
    <property type="project" value="UniProtKB-EC"/>
</dbReference>
<name>A0A8J5JQJ5_HOMAM</name>
<evidence type="ECO:0000256" key="2">
    <source>
        <dbReference type="ARBA" id="ARBA00010581"/>
    </source>
</evidence>
<evidence type="ECO:0000256" key="1">
    <source>
        <dbReference type="ARBA" id="ARBA00004141"/>
    </source>
</evidence>
<dbReference type="InterPro" id="IPR035973">
    <property type="entry name" value="Cyt_c_oxidase_su3-like_sf"/>
</dbReference>
<dbReference type="Pfam" id="PF00510">
    <property type="entry name" value="COX3"/>
    <property type="match status" value="1"/>
</dbReference>
<dbReference type="PANTHER" id="PTHR11403">
    <property type="entry name" value="CYTOCHROME C OXIDASE SUBUNIT III"/>
    <property type="match status" value="1"/>
</dbReference>
<comment type="similarity">
    <text evidence="2 8">Belongs to the cytochrome c oxidase subunit 3 family.</text>
</comment>
<keyword evidence="5" id="KW-1278">Translocase</keyword>
<comment type="function">
    <text evidence="8">Component of the cytochrome c oxidase, the last enzyme in the mitochondrial electron transport chain which drives oxidative phosphorylation. The respiratory chain contains 3 multisubunit complexes succinate dehydrogenase (complex II, CII), ubiquinol-cytochrome c oxidoreductase (cytochrome b-c1 complex, complex III, CIII) and cytochrome c oxidase (complex IV, CIV), that cooperate to transfer electrons derived from NADH and succinate to molecular oxygen, creating an electrochemical gradient over the inner membrane that drives transmembrane transport and the ATP synthase. Cytochrome c oxidase is the component of the respiratory chain that catalyzes the reduction of oxygen to water. Electrons originating from reduced cytochrome c in the intermembrane space (IMS) are transferred via the dinuclear copper A center (CU(A)) of subunit 2 and heme A of subunit 1 to the active site in subunit 1, a binuclear center (BNC) formed by heme A3 and copper B (CU(B)). The BNC reduces molecular oxygen to 2 water molecules using 4 electrons from cytochrome c in the IMS and 4 protons from the mitochondrial matrix.</text>
</comment>
<dbReference type="Gene3D" id="1.20.58.1610">
    <property type="entry name" value="NADH:ubiquinone/plastoquinone oxidoreductase, chain 3"/>
    <property type="match status" value="1"/>
</dbReference>
<feature type="domain" description="Heme-copper oxidase subunit III family profile" evidence="10">
    <location>
        <begin position="1"/>
        <end position="94"/>
    </location>
</feature>
<proteinExistence type="inferred from homology"/>
<evidence type="ECO:0000256" key="4">
    <source>
        <dbReference type="ARBA" id="ARBA00022692"/>
    </source>
</evidence>
<feature type="non-terminal residue" evidence="11">
    <location>
        <position position="149"/>
    </location>
</feature>
<dbReference type="AlphaFoldDB" id="A0A8J5JQJ5"/>
<comment type="subcellular location">
    <subcellularLocation>
        <location evidence="1">Membrane</location>
        <topology evidence="1">Multi-pass membrane protein</topology>
    </subcellularLocation>
</comment>
<protein>
    <recommendedName>
        <fullName evidence="3 8">Cytochrome c oxidase subunit 3</fullName>
    </recommendedName>
</protein>
<dbReference type="InterPro" id="IPR038430">
    <property type="entry name" value="NDAH_ubi_oxred_su3_sf"/>
</dbReference>
<gene>
    <name evidence="11" type="primary">Cox3-L1</name>
    <name evidence="11" type="ORF">Hamer_G001654</name>
</gene>
<feature type="non-terminal residue" evidence="11">
    <location>
        <position position="1"/>
    </location>
</feature>
<dbReference type="SUPFAM" id="SSF81452">
    <property type="entry name" value="Cytochrome c oxidase subunit III-like"/>
    <property type="match status" value="1"/>
</dbReference>
<evidence type="ECO:0000256" key="8">
    <source>
        <dbReference type="RuleBase" id="RU003375"/>
    </source>
</evidence>
<dbReference type="InterPro" id="IPR000298">
    <property type="entry name" value="Cyt_c_oxidase-like_su3"/>
</dbReference>
<dbReference type="EMBL" id="JAHLQT010031306">
    <property type="protein sequence ID" value="KAG7160413.1"/>
    <property type="molecule type" value="Genomic_DNA"/>
</dbReference>
<evidence type="ECO:0000313" key="11">
    <source>
        <dbReference type="EMBL" id="KAG7160413.1"/>
    </source>
</evidence>
<accession>A0A8J5JQJ5</accession>
<dbReference type="PROSITE" id="PS50253">
    <property type="entry name" value="COX3"/>
    <property type="match status" value="1"/>
</dbReference>
<keyword evidence="6 9" id="KW-1133">Transmembrane helix</keyword>